<proteinExistence type="predicted"/>
<protein>
    <submittedName>
        <fullName evidence="2">Uncharacterized protein</fullName>
    </submittedName>
</protein>
<feature type="region of interest" description="Disordered" evidence="1">
    <location>
        <begin position="204"/>
        <end position="237"/>
    </location>
</feature>
<dbReference type="EMBL" id="AZBU02000011">
    <property type="protein sequence ID" value="TKR60258.1"/>
    <property type="molecule type" value="Genomic_DNA"/>
</dbReference>
<accession>A0A4U5LVQ5</accession>
<evidence type="ECO:0000313" key="2">
    <source>
        <dbReference type="EMBL" id="TKR60258.1"/>
    </source>
</evidence>
<dbReference type="AlphaFoldDB" id="A0A4U5LVQ5"/>
<sequence>MAIRYSCIAGTKDKLATTKTPKKVTFSPTISVRMPPPVTPEKREDTSRLLTPQQRHYYHVRRLLGIESDEDEMEELMRMCGWDENVLLVEDWRKQQEEKKREAAAAQAQGPSTSSELAQPPASRKMKRHSSRRGSSKLGSSNSTDPSPSKIKKESSPLEVRDSFLIDFERELTIEQSTSKSANPVLQLAERSMTLERAFNGCDSFMNVDREPPVSEPKPANEPDALDKDDFWADVSY</sequence>
<reference evidence="2 3" key="2">
    <citation type="journal article" date="2019" name="G3 (Bethesda)">
        <title>Hybrid Assembly of the Genome of the Entomopathogenic Nematode Steinernema carpocapsae Identifies the X-Chromosome.</title>
        <authorList>
            <person name="Serra L."/>
            <person name="Macchietto M."/>
            <person name="Macias-Munoz A."/>
            <person name="McGill C.J."/>
            <person name="Rodriguez I.M."/>
            <person name="Rodriguez B."/>
            <person name="Murad R."/>
            <person name="Mortazavi A."/>
        </authorList>
    </citation>
    <scope>NUCLEOTIDE SEQUENCE [LARGE SCALE GENOMIC DNA]</scope>
    <source>
        <strain evidence="2 3">ALL</strain>
    </source>
</reference>
<organism evidence="2 3">
    <name type="scientific">Steinernema carpocapsae</name>
    <name type="common">Entomopathogenic nematode</name>
    <dbReference type="NCBI Taxonomy" id="34508"/>
    <lineage>
        <taxon>Eukaryota</taxon>
        <taxon>Metazoa</taxon>
        <taxon>Ecdysozoa</taxon>
        <taxon>Nematoda</taxon>
        <taxon>Chromadorea</taxon>
        <taxon>Rhabditida</taxon>
        <taxon>Tylenchina</taxon>
        <taxon>Panagrolaimomorpha</taxon>
        <taxon>Strongyloidoidea</taxon>
        <taxon>Steinernematidae</taxon>
        <taxon>Steinernema</taxon>
    </lineage>
</organism>
<comment type="caution">
    <text evidence="2">The sequence shown here is derived from an EMBL/GenBank/DDBJ whole genome shotgun (WGS) entry which is preliminary data.</text>
</comment>
<feature type="compositionally biased region" description="Basic residues" evidence="1">
    <location>
        <begin position="124"/>
        <end position="135"/>
    </location>
</feature>
<feature type="region of interest" description="Disordered" evidence="1">
    <location>
        <begin position="98"/>
        <end position="156"/>
    </location>
</feature>
<feature type="compositionally biased region" description="Low complexity" evidence="1">
    <location>
        <begin position="136"/>
        <end position="149"/>
    </location>
</feature>
<keyword evidence="3" id="KW-1185">Reference proteome</keyword>
<reference evidence="2 3" key="1">
    <citation type="journal article" date="2015" name="Genome Biol.">
        <title>Comparative genomics of Steinernema reveals deeply conserved gene regulatory networks.</title>
        <authorList>
            <person name="Dillman A.R."/>
            <person name="Macchietto M."/>
            <person name="Porter C.F."/>
            <person name="Rogers A."/>
            <person name="Williams B."/>
            <person name="Antoshechkin I."/>
            <person name="Lee M.M."/>
            <person name="Goodwin Z."/>
            <person name="Lu X."/>
            <person name="Lewis E.E."/>
            <person name="Goodrich-Blair H."/>
            <person name="Stock S.P."/>
            <person name="Adams B.J."/>
            <person name="Sternberg P.W."/>
            <person name="Mortazavi A."/>
        </authorList>
    </citation>
    <scope>NUCLEOTIDE SEQUENCE [LARGE SCALE GENOMIC DNA]</scope>
    <source>
        <strain evidence="2 3">ALL</strain>
    </source>
</reference>
<feature type="compositionally biased region" description="Basic and acidic residues" evidence="1">
    <location>
        <begin position="208"/>
        <end position="231"/>
    </location>
</feature>
<dbReference type="Proteomes" id="UP000298663">
    <property type="component" value="Unassembled WGS sequence"/>
</dbReference>
<evidence type="ECO:0000313" key="3">
    <source>
        <dbReference type="Proteomes" id="UP000298663"/>
    </source>
</evidence>
<name>A0A4U5LVQ5_STECR</name>
<evidence type="ECO:0000256" key="1">
    <source>
        <dbReference type="SAM" id="MobiDB-lite"/>
    </source>
</evidence>
<gene>
    <name evidence="2" type="ORF">L596_027534</name>
</gene>